<keyword evidence="3" id="KW-0809">Transit peptide</keyword>
<accession>M2MIX4</accession>
<protein>
    <recommendedName>
        <fullName evidence="7">Small ribosomal subunit protein mS29</fullName>
    </recommendedName>
</protein>
<dbReference type="HOGENOM" id="CLU_046315_1_0_1"/>
<keyword evidence="10" id="KW-1185">Reference proteome</keyword>
<dbReference type="Proteomes" id="UP000011761">
    <property type="component" value="Unassembled WGS sequence"/>
</dbReference>
<comment type="similarity">
    <text evidence="2">Belongs to the mitochondrion-specific ribosomal protein mS29 family.</text>
</comment>
<evidence type="ECO:0000256" key="6">
    <source>
        <dbReference type="ARBA" id="ARBA00023274"/>
    </source>
</evidence>
<dbReference type="EMBL" id="KB445564">
    <property type="protein sequence ID" value="EMC91223.1"/>
    <property type="molecule type" value="Genomic_DNA"/>
</dbReference>
<dbReference type="RefSeq" id="XP_007681484.1">
    <property type="nucleotide sequence ID" value="XM_007683294.1"/>
</dbReference>
<evidence type="ECO:0000313" key="10">
    <source>
        <dbReference type="Proteomes" id="UP000011761"/>
    </source>
</evidence>
<sequence>MSTPICLRCLRRSLFPPISSRAAKLAATRAAFSTTPSRSANPPKKQSTTAKRDTSKTKSLRLSKNKRVVTGRPPAPGERKALRKRVVLSNSNALEVAGLEDFTAENVRRATLLRQLEGRVVGFGDATVNVLRALEGFKPTQGWGLFRRPASLVRAETVELGEMMQTLKGEKSMLSLLLAGERGSGKSVLQLQAMAVAYLQGWIIVHIPEAKDITIGHTAFQPVKTTDGQTIYIQPQYTAELLDKIAQANRGILSDLRLSRQHQLPIPIQSNISLARLVELGANDPQLAWPIWQALWAELTAPSQPDKQGLHRPPVLVSADGVDHIMRNSAYIDVETKPIHSHELAIVRDFTALLAGKTALPNGGMVLAAISKSTAANSPTFAAAHGHPRQFARASRDRRPKLPEWNPYDSLDQRVAEVMENVEVKNVDGLSKQEARSVMEYYARSGMMRGTITEGLVSEKWTLAGGGLVGELEKGAVRARF</sequence>
<evidence type="ECO:0000256" key="3">
    <source>
        <dbReference type="ARBA" id="ARBA00022946"/>
    </source>
</evidence>
<feature type="compositionally biased region" description="Basic residues" evidence="8">
    <location>
        <begin position="58"/>
        <end position="69"/>
    </location>
</feature>
<comment type="subcellular location">
    <subcellularLocation>
        <location evidence="1">Mitochondrion</location>
    </subcellularLocation>
</comment>
<dbReference type="InterPro" id="IPR019368">
    <property type="entry name" value="Ribosomal_mS29"/>
</dbReference>
<feature type="compositionally biased region" description="Polar residues" evidence="8">
    <location>
        <begin position="32"/>
        <end position="49"/>
    </location>
</feature>
<dbReference type="eggNOG" id="KOG3928">
    <property type="taxonomic scope" value="Eukaryota"/>
</dbReference>
<dbReference type="OrthoDB" id="274828at2759"/>
<dbReference type="AlphaFoldDB" id="M2MIX4"/>
<evidence type="ECO:0000256" key="8">
    <source>
        <dbReference type="SAM" id="MobiDB-lite"/>
    </source>
</evidence>
<dbReference type="PANTHER" id="PTHR12810">
    <property type="entry name" value="MITOCHONDRIAL 28S RIBOSOMAL PROTEIN S29"/>
    <property type="match status" value="1"/>
</dbReference>
<evidence type="ECO:0000256" key="2">
    <source>
        <dbReference type="ARBA" id="ARBA00009863"/>
    </source>
</evidence>
<evidence type="ECO:0000256" key="4">
    <source>
        <dbReference type="ARBA" id="ARBA00022980"/>
    </source>
</evidence>
<dbReference type="GO" id="GO:0003735">
    <property type="term" value="F:structural constituent of ribosome"/>
    <property type="evidence" value="ECO:0007669"/>
    <property type="project" value="TreeGrafter"/>
</dbReference>
<gene>
    <name evidence="9" type="ORF">BAUCODRAFT_79913</name>
</gene>
<dbReference type="Pfam" id="PF10236">
    <property type="entry name" value="DAP3"/>
    <property type="match status" value="1"/>
</dbReference>
<feature type="region of interest" description="Disordered" evidence="8">
    <location>
        <begin position="29"/>
        <end position="79"/>
    </location>
</feature>
<organism evidence="9 10">
    <name type="scientific">Baudoinia panamericana (strain UAMH 10762)</name>
    <name type="common">Angels' share fungus</name>
    <name type="synonym">Baudoinia compniacensis (strain UAMH 10762)</name>
    <dbReference type="NCBI Taxonomy" id="717646"/>
    <lineage>
        <taxon>Eukaryota</taxon>
        <taxon>Fungi</taxon>
        <taxon>Dikarya</taxon>
        <taxon>Ascomycota</taxon>
        <taxon>Pezizomycotina</taxon>
        <taxon>Dothideomycetes</taxon>
        <taxon>Dothideomycetidae</taxon>
        <taxon>Mycosphaerellales</taxon>
        <taxon>Teratosphaeriaceae</taxon>
        <taxon>Baudoinia</taxon>
    </lineage>
</organism>
<dbReference type="PANTHER" id="PTHR12810:SF0">
    <property type="entry name" value="SMALL RIBOSOMAL SUBUNIT PROTEIN MS29"/>
    <property type="match status" value="1"/>
</dbReference>
<dbReference type="KEGG" id="bcom:BAUCODRAFT_79913"/>
<name>M2MIX4_BAUPA</name>
<keyword evidence="5" id="KW-0496">Mitochondrion</keyword>
<evidence type="ECO:0000256" key="5">
    <source>
        <dbReference type="ARBA" id="ARBA00023128"/>
    </source>
</evidence>
<keyword evidence="4" id="KW-0689">Ribosomal protein</keyword>
<dbReference type="STRING" id="717646.M2MIX4"/>
<dbReference type="OMA" id="GLAHWMT"/>
<evidence type="ECO:0000313" key="9">
    <source>
        <dbReference type="EMBL" id="EMC91223.1"/>
    </source>
</evidence>
<dbReference type="GO" id="GO:0005763">
    <property type="term" value="C:mitochondrial small ribosomal subunit"/>
    <property type="evidence" value="ECO:0007669"/>
    <property type="project" value="TreeGrafter"/>
</dbReference>
<dbReference type="GeneID" id="19117306"/>
<reference evidence="9 10" key="1">
    <citation type="journal article" date="2012" name="PLoS Pathog.">
        <title>Diverse lifestyles and strategies of plant pathogenesis encoded in the genomes of eighteen Dothideomycetes fungi.</title>
        <authorList>
            <person name="Ohm R.A."/>
            <person name="Feau N."/>
            <person name="Henrissat B."/>
            <person name="Schoch C.L."/>
            <person name="Horwitz B.A."/>
            <person name="Barry K.W."/>
            <person name="Condon B.J."/>
            <person name="Copeland A.C."/>
            <person name="Dhillon B."/>
            <person name="Glaser F."/>
            <person name="Hesse C.N."/>
            <person name="Kosti I."/>
            <person name="LaButti K."/>
            <person name="Lindquist E.A."/>
            <person name="Lucas S."/>
            <person name="Salamov A.A."/>
            <person name="Bradshaw R.E."/>
            <person name="Ciuffetti L."/>
            <person name="Hamelin R.C."/>
            <person name="Kema G.H.J."/>
            <person name="Lawrence C."/>
            <person name="Scott J.A."/>
            <person name="Spatafora J.W."/>
            <person name="Turgeon B.G."/>
            <person name="de Wit P.J.G.M."/>
            <person name="Zhong S."/>
            <person name="Goodwin S.B."/>
            <person name="Grigoriev I.V."/>
        </authorList>
    </citation>
    <scope>NUCLEOTIDE SEQUENCE [LARGE SCALE GENOMIC DNA]</scope>
    <source>
        <strain evidence="9 10">UAMH 10762</strain>
    </source>
</reference>
<evidence type="ECO:0000256" key="1">
    <source>
        <dbReference type="ARBA" id="ARBA00004173"/>
    </source>
</evidence>
<proteinExistence type="inferred from homology"/>
<keyword evidence="6" id="KW-0687">Ribonucleoprotein</keyword>
<evidence type="ECO:0000256" key="7">
    <source>
        <dbReference type="ARBA" id="ARBA00035140"/>
    </source>
</evidence>